<dbReference type="PANTHER" id="PTHR43788:SF6">
    <property type="entry name" value="DNA HELICASE B"/>
    <property type="match status" value="1"/>
</dbReference>
<dbReference type="Pfam" id="PF13245">
    <property type="entry name" value="AAA_19"/>
    <property type="match status" value="1"/>
</dbReference>
<proteinExistence type="inferred from homology"/>
<dbReference type="InterPro" id="IPR027417">
    <property type="entry name" value="P-loop_NTPase"/>
</dbReference>
<dbReference type="GO" id="GO:0017116">
    <property type="term" value="F:single-stranded DNA helicase activity"/>
    <property type="evidence" value="ECO:0007669"/>
    <property type="project" value="TreeGrafter"/>
</dbReference>
<dbReference type="EMBL" id="AP027081">
    <property type="protein sequence ID" value="BDU77596.1"/>
    <property type="molecule type" value="Genomic_DNA"/>
</dbReference>
<dbReference type="NCBIfam" id="TIGR01447">
    <property type="entry name" value="recD"/>
    <property type="match status" value="1"/>
</dbReference>
<dbReference type="KEGG" id="msea:METESE_25540"/>
<dbReference type="HAMAP" id="MF_01487">
    <property type="entry name" value="RecD"/>
    <property type="match status" value="1"/>
</dbReference>
<dbReference type="GO" id="GO:0005524">
    <property type="term" value="F:ATP binding"/>
    <property type="evidence" value="ECO:0007669"/>
    <property type="project" value="UniProtKB-KW"/>
</dbReference>
<dbReference type="GO" id="GO:0006310">
    <property type="term" value="P:DNA recombination"/>
    <property type="evidence" value="ECO:0007669"/>
    <property type="project" value="InterPro"/>
</dbReference>
<dbReference type="GO" id="GO:0009338">
    <property type="term" value="C:exodeoxyribonuclease V complex"/>
    <property type="evidence" value="ECO:0007669"/>
    <property type="project" value="InterPro"/>
</dbReference>
<dbReference type="InterPro" id="IPR003593">
    <property type="entry name" value="AAA+_ATPase"/>
</dbReference>
<dbReference type="RefSeq" id="WP_316410349.1">
    <property type="nucleotide sequence ID" value="NZ_AP027081.1"/>
</dbReference>
<protein>
    <submittedName>
        <fullName evidence="4">RecBCD enzyme subunit RecD</fullName>
    </submittedName>
</protein>
<dbReference type="InterPro" id="IPR027785">
    <property type="entry name" value="UvrD-like_helicase_C"/>
</dbReference>
<dbReference type="SUPFAM" id="SSF52540">
    <property type="entry name" value="P-loop containing nucleoside triphosphate hydrolases"/>
    <property type="match status" value="1"/>
</dbReference>
<keyword evidence="5" id="KW-1185">Reference proteome</keyword>
<dbReference type="SMART" id="SM00382">
    <property type="entry name" value="AAA"/>
    <property type="match status" value="1"/>
</dbReference>
<dbReference type="GO" id="GO:0006302">
    <property type="term" value="P:double-strand break repair"/>
    <property type="evidence" value="ECO:0007669"/>
    <property type="project" value="InterPro"/>
</dbReference>
<name>A0AA48H559_9BACT</name>
<dbReference type="Pfam" id="PF13538">
    <property type="entry name" value="UvrD_C_2"/>
    <property type="match status" value="1"/>
</dbReference>
<dbReference type="Gene3D" id="2.30.30.940">
    <property type="match status" value="1"/>
</dbReference>
<accession>A0AA48H559</accession>
<evidence type="ECO:0000313" key="5">
    <source>
        <dbReference type="Proteomes" id="UP001228113"/>
    </source>
</evidence>
<dbReference type="Proteomes" id="UP001228113">
    <property type="component" value="Chromosome"/>
</dbReference>
<evidence type="ECO:0000256" key="1">
    <source>
        <dbReference type="ARBA" id="ARBA00022741"/>
    </source>
</evidence>
<dbReference type="InterPro" id="IPR006344">
    <property type="entry name" value="RecD"/>
</dbReference>
<reference evidence="4" key="1">
    <citation type="journal article" date="2023" name="Int. J. Syst. Evol. Microbiol.">
        <title>Mesoterricola silvestris gen. nov., sp. nov., Mesoterricola sediminis sp. nov., Geothrix oryzae sp. nov., Geothrix edaphica sp. nov., Geothrix rubra sp. nov., and Geothrix limicola sp. nov., six novel members of Acidobacteriota isolated from soils.</title>
        <authorList>
            <person name="Itoh H."/>
            <person name="Sugisawa Y."/>
            <person name="Mise K."/>
            <person name="Xu Z."/>
            <person name="Kuniyasu M."/>
            <person name="Ushijima N."/>
            <person name="Kawano K."/>
            <person name="Kobayashi E."/>
            <person name="Shiratori Y."/>
            <person name="Masuda Y."/>
            <person name="Senoo K."/>
        </authorList>
    </citation>
    <scope>NUCLEOTIDE SEQUENCE</scope>
    <source>
        <strain evidence="4">W786</strain>
    </source>
</reference>
<organism evidence="4 5">
    <name type="scientific">Mesoterricola sediminis</name>
    <dbReference type="NCBI Taxonomy" id="2927980"/>
    <lineage>
        <taxon>Bacteria</taxon>
        <taxon>Pseudomonadati</taxon>
        <taxon>Acidobacteriota</taxon>
        <taxon>Holophagae</taxon>
        <taxon>Holophagales</taxon>
        <taxon>Holophagaceae</taxon>
        <taxon>Mesoterricola</taxon>
    </lineage>
</organism>
<dbReference type="InterPro" id="IPR050534">
    <property type="entry name" value="Coronavir_polyprotein_1ab"/>
</dbReference>
<feature type="domain" description="AAA+ ATPase" evidence="3">
    <location>
        <begin position="180"/>
        <end position="348"/>
    </location>
</feature>
<evidence type="ECO:0000256" key="2">
    <source>
        <dbReference type="ARBA" id="ARBA00022840"/>
    </source>
</evidence>
<gene>
    <name evidence="4" type="primary">recD</name>
    <name evidence="4" type="ORF">METESE_25540</name>
</gene>
<dbReference type="CDD" id="cd17933">
    <property type="entry name" value="DEXSc_RecD-like"/>
    <property type="match status" value="1"/>
</dbReference>
<dbReference type="GO" id="GO:0008854">
    <property type="term" value="F:exodeoxyribonuclease V activity"/>
    <property type="evidence" value="ECO:0007669"/>
    <property type="project" value="InterPro"/>
</dbReference>
<sequence>MAETGILDRHPARALLPPALLRILRAQGLEEAHAVHALELALVPPDLDAEGRRALAAVALALLAAQAQGHTRLPLRPAEGSAAADLLRACGFPGLDVAAFLADPRLARVAGGPGEARPLVAEDGHLYTHRLRAAEVRFRDRLRAVDATPLPPPLPVPDALFTDPVPLDGAQRRAVEGALGRPLALVTGGPGTGKTTILVALLRALVRQGLGLPDIAFAAPTGKAAQRMGEALLDGLSRVRAQEAPEREILARFPEPRTLHRLLEWHPGPGTFRRNAEAPLPFRAVIVDEASMIGQELMDRLFQALAPGTRIVLLGDARQLPSVESGAAFGDLVAALPDRTSWLHENYRMRRGDAQGGLILEVAAGLQGEALAQEPAGIRVLPDLAAWTGQGVERLHPGPEGLRPFLRRWFDEVVLALDGFRELANRAYALGPEGWREGDADAIARLFEHHRAFRILCALREAADLRGMEPVNALLHGWMHPVTGGGLRAETPFLPGEPVLMTANDYRRGLFNGDQGLVLRVRFGEELRQAAVFEGPEGWRAWPVEALRGRIELSYAMTVHRAQGSEYQRIAIVLPAGDHPALTRELLYTAVTRAKAGVTLVGGEAQVVWAANHPTRRDTGLQARL</sequence>
<dbReference type="Gene3D" id="3.40.50.300">
    <property type="entry name" value="P-loop containing nucleotide triphosphate hydrolases"/>
    <property type="match status" value="2"/>
</dbReference>
<keyword evidence="1" id="KW-0547">Nucleotide-binding</keyword>
<dbReference type="CDD" id="cd18809">
    <property type="entry name" value="SF1_C_RecD"/>
    <property type="match status" value="1"/>
</dbReference>
<dbReference type="AlphaFoldDB" id="A0AA48H559"/>
<keyword evidence="2" id="KW-0067">ATP-binding</keyword>
<dbReference type="PANTHER" id="PTHR43788">
    <property type="entry name" value="DNA2/NAM7 HELICASE FAMILY MEMBER"/>
    <property type="match status" value="1"/>
</dbReference>
<evidence type="ECO:0000313" key="4">
    <source>
        <dbReference type="EMBL" id="BDU77596.1"/>
    </source>
</evidence>
<evidence type="ECO:0000259" key="3">
    <source>
        <dbReference type="SMART" id="SM00382"/>
    </source>
</evidence>